<reference evidence="1" key="1">
    <citation type="journal article" date="2023" name="Science">
        <title>Elucidation of the pathway for biosynthesis of saponin adjuvants from the soapbark tree.</title>
        <authorList>
            <person name="Reed J."/>
            <person name="Orme A."/>
            <person name="El-Demerdash A."/>
            <person name="Owen C."/>
            <person name="Martin L.B.B."/>
            <person name="Misra R.C."/>
            <person name="Kikuchi S."/>
            <person name="Rejzek M."/>
            <person name="Martin A.C."/>
            <person name="Harkess A."/>
            <person name="Leebens-Mack J."/>
            <person name="Louveau T."/>
            <person name="Stephenson M.J."/>
            <person name="Osbourn A."/>
        </authorList>
    </citation>
    <scope>NUCLEOTIDE SEQUENCE</scope>
    <source>
        <strain evidence="1">S10</strain>
    </source>
</reference>
<dbReference type="KEGG" id="qsa:O6P43_032100"/>
<comment type="caution">
    <text evidence="1">The sequence shown here is derived from an EMBL/GenBank/DDBJ whole genome shotgun (WGS) entry which is preliminary data.</text>
</comment>
<evidence type="ECO:0000313" key="2">
    <source>
        <dbReference type="Proteomes" id="UP001163823"/>
    </source>
</evidence>
<gene>
    <name evidence="1" type="ORF">O6P43_032100</name>
</gene>
<name>A0AAD7KWK0_QUISA</name>
<sequence length="142" mass="16675">MRVRPYRIVVNPLKHSSQFPKNSHQPIKTHPRQMLLDHPRITSEAEEEEIDDMELLMRLLGLSEEKERQWIGFDDEYYNGVNSCHCEGGFYAKIVGVKGPTCEKEVKRLYEWIQHLLYCNGEGRKEPLRLAHLLLGKSCLHF</sequence>
<dbReference type="EMBL" id="JARAOO010000013">
    <property type="protein sequence ID" value="KAJ7947272.1"/>
    <property type="molecule type" value="Genomic_DNA"/>
</dbReference>
<evidence type="ECO:0000313" key="1">
    <source>
        <dbReference type="EMBL" id="KAJ7947272.1"/>
    </source>
</evidence>
<proteinExistence type="predicted"/>
<accession>A0AAD7KWK0</accession>
<protein>
    <submittedName>
        <fullName evidence="1">Aldolase-type TIM barrel</fullName>
    </submittedName>
</protein>
<dbReference type="AlphaFoldDB" id="A0AAD7KWK0"/>
<organism evidence="1 2">
    <name type="scientific">Quillaja saponaria</name>
    <name type="common">Soap bark tree</name>
    <dbReference type="NCBI Taxonomy" id="32244"/>
    <lineage>
        <taxon>Eukaryota</taxon>
        <taxon>Viridiplantae</taxon>
        <taxon>Streptophyta</taxon>
        <taxon>Embryophyta</taxon>
        <taxon>Tracheophyta</taxon>
        <taxon>Spermatophyta</taxon>
        <taxon>Magnoliopsida</taxon>
        <taxon>eudicotyledons</taxon>
        <taxon>Gunneridae</taxon>
        <taxon>Pentapetalae</taxon>
        <taxon>rosids</taxon>
        <taxon>fabids</taxon>
        <taxon>Fabales</taxon>
        <taxon>Quillajaceae</taxon>
        <taxon>Quillaja</taxon>
    </lineage>
</organism>
<keyword evidence="2" id="KW-1185">Reference proteome</keyword>
<dbReference type="Proteomes" id="UP001163823">
    <property type="component" value="Chromosome 13"/>
</dbReference>